<reference evidence="1 2" key="1">
    <citation type="submission" date="2021-06" db="EMBL/GenBank/DDBJ databases">
        <title>Caerostris extrusa draft genome.</title>
        <authorList>
            <person name="Kono N."/>
            <person name="Arakawa K."/>
        </authorList>
    </citation>
    <scope>NUCLEOTIDE SEQUENCE [LARGE SCALE GENOMIC DNA]</scope>
</reference>
<evidence type="ECO:0000313" key="1">
    <source>
        <dbReference type="EMBL" id="GIZ01814.1"/>
    </source>
</evidence>
<dbReference type="AlphaFoldDB" id="A0AAV4Y5Q6"/>
<sequence>MATQPCIRVRCKFTCTIRCLFATGRTCPSDKDSAHFLLLGLLSSAVVHLVEDLRESYMWMTYAEDFRTSAFERNMGLASWNYDV</sequence>
<dbReference type="Proteomes" id="UP001054945">
    <property type="component" value="Unassembled WGS sequence"/>
</dbReference>
<name>A0AAV4Y5Q6_CAEEX</name>
<proteinExistence type="predicted"/>
<comment type="caution">
    <text evidence="1">The sequence shown here is derived from an EMBL/GenBank/DDBJ whole genome shotgun (WGS) entry which is preliminary data.</text>
</comment>
<accession>A0AAV4Y5Q6</accession>
<organism evidence="1 2">
    <name type="scientific">Caerostris extrusa</name>
    <name type="common">Bark spider</name>
    <name type="synonym">Caerostris bankana</name>
    <dbReference type="NCBI Taxonomy" id="172846"/>
    <lineage>
        <taxon>Eukaryota</taxon>
        <taxon>Metazoa</taxon>
        <taxon>Ecdysozoa</taxon>
        <taxon>Arthropoda</taxon>
        <taxon>Chelicerata</taxon>
        <taxon>Arachnida</taxon>
        <taxon>Araneae</taxon>
        <taxon>Araneomorphae</taxon>
        <taxon>Entelegynae</taxon>
        <taxon>Araneoidea</taxon>
        <taxon>Araneidae</taxon>
        <taxon>Caerostris</taxon>
    </lineage>
</organism>
<gene>
    <name evidence="1" type="ORF">CEXT_283401</name>
</gene>
<keyword evidence="2" id="KW-1185">Reference proteome</keyword>
<dbReference type="EMBL" id="BPLR01001353">
    <property type="protein sequence ID" value="GIZ01814.1"/>
    <property type="molecule type" value="Genomic_DNA"/>
</dbReference>
<protein>
    <submittedName>
        <fullName evidence="1">Uncharacterized protein</fullName>
    </submittedName>
</protein>
<evidence type="ECO:0000313" key="2">
    <source>
        <dbReference type="Proteomes" id="UP001054945"/>
    </source>
</evidence>